<feature type="domain" description="Phosphoribosyltransferase" evidence="3">
    <location>
        <begin position="11"/>
        <end position="150"/>
    </location>
</feature>
<evidence type="ECO:0000256" key="2">
    <source>
        <dbReference type="ARBA" id="ARBA00022679"/>
    </source>
</evidence>
<reference evidence="4" key="1">
    <citation type="submission" date="2018-05" db="EMBL/GenBank/DDBJ databases">
        <authorList>
            <person name="Lanie J.A."/>
            <person name="Ng W.-L."/>
            <person name="Kazmierczak K.M."/>
            <person name="Andrzejewski T.M."/>
            <person name="Davidsen T.M."/>
            <person name="Wayne K.J."/>
            <person name="Tettelin H."/>
            <person name="Glass J.I."/>
            <person name="Rusch D."/>
            <person name="Podicherti R."/>
            <person name="Tsui H.-C.T."/>
            <person name="Winkler M.E."/>
        </authorList>
    </citation>
    <scope>NUCLEOTIDE SEQUENCE</scope>
</reference>
<dbReference type="EMBL" id="UINC01133107">
    <property type="protein sequence ID" value="SVD15841.1"/>
    <property type="molecule type" value="Genomic_DNA"/>
</dbReference>
<dbReference type="PANTHER" id="PTHR43363">
    <property type="entry name" value="HYPOXANTHINE PHOSPHORIBOSYLTRANSFERASE"/>
    <property type="match status" value="1"/>
</dbReference>
<evidence type="ECO:0000259" key="3">
    <source>
        <dbReference type="Pfam" id="PF00156"/>
    </source>
</evidence>
<sequence>MSKKLWYSWDEMRRDINVLCRDIVLDNFKPQVIVGISRGGLVPGVMMSHWFKLPFKPVRASMRDFPSWEDYLPKKTDKRVLIVDDICDSGKTFQKISSHITGPRAGNPMEIQCDIRFCSLWWNNEAPEGFEPHYFAQEMAKDSTNTWIHFPHELWWNAPV</sequence>
<proteinExistence type="predicted"/>
<dbReference type="CDD" id="cd06223">
    <property type="entry name" value="PRTases_typeI"/>
    <property type="match status" value="1"/>
</dbReference>
<evidence type="ECO:0000256" key="1">
    <source>
        <dbReference type="ARBA" id="ARBA00022676"/>
    </source>
</evidence>
<protein>
    <recommendedName>
        <fullName evidence="3">Phosphoribosyltransferase domain-containing protein</fullName>
    </recommendedName>
</protein>
<gene>
    <name evidence="4" type="ORF">METZ01_LOCUS368695</name>
</gene>
<dbReference type="AlphaFoldDB" id="A0A382T3I7"/>
<accession>A0A382T3I7</accession>
<keyword evidence="2" id="KW-0808">Transferase</keyword>
<dbReference type="PANTHER" id="PTHR43363:SF1">
    <property type="entry name" value="HYPOXANTHINE-GUANINE PHOSPHORIBOSYLTRANSFERASE"/>
    <property type="match status" value="1"/>
</dbReference>
<dbReference type="Pfam" id="PF00156">
    <property type="entry name" value="Pribosyltran"/>
    <property type="match status" value="1"/>
</dbReference>
<name>A0A382T3I7_9ZZZZ</name>
<dbReference type="SUPFAM" id="SSF53271">
    <property type="entry name" value="PRTase-like"/>
    <property type="match status" value="1"/>
</dbReference>
<dbReference type="InterPro" id="IPR000836">
    <property type="entry name" value="PRTase_dom"/>
</dbReference>
<evidence type="ECO:0000313" key="4">
    <source>
        <dbReference type="EMBL" id="SVD15841.1"/>
    </source>
</evidence>
<keyword evidence="1" id="KW-0328">Glycosyltransferase</keyword>
<dbReference type="Gene3D" id="3.40.50.2020">
    <property type="match status" value="1"/>
</dbReference>
<dbReference type="InterPro" id="IPR029057">
    <property type="entry name" value="PRTase-like"/>
</dbReference>
<dbReference type="GO" id="GO:0016757">
    <property type="term" value="F:glycosyltransferase activity"/>
    <property type="evidence" value="ECO:0007669"/>
    <property type="project" value="UniProtKB-KW"/>
</dbReference>
<organism evidence="4">
    <name type="scientific">marine metagenome</name>
    <dbReference type="NCBI Taxonomy" id="408172"/>
    <lineage>
        <taxon>unclassified sequences</taxon>
        <taxon>metagenomes</taxon>
        <taxon>ecological metagenomes</taxon>
    </lineage>
</organism>